<sequence length="47" mass="5421">MFLHGFIQKQIKITLDYTLLLGGVGKTYACLKMNIEFSQLIIILNYI</sequence>
<comment type="caution">
    <text evidence="1">The sequence shown here is derived from an EMBL/GenBank/DDBJ whole genome shotgun (WGS) entry which is preliminary data.</text>
</comment>
<proteinExistence type="predicted"/>
<dbReference type="PATRIC" id="fig|1030841.3.peg.1884"/>
<dbReference type="EMBL" id="AGAZ01000063">
    <property type="protein sequence ID" value="EGZ44948.1"/>
    <property type="molecule type" value="Genomic_DNA"/>
</dbReference>
<protein>
    <submittedName>
        <fullName evidence="1">Uncharacterized protein</fullName>
    </submittedName>
</protein>
<gene>
    <name evidence="1" type="ORF">HMPREF9370_1894</name>
</gene>
<organism evidence="1 2">
    <name type="scientific">Neisseria wadsworthii 9715</name>
    <dbReference type="NCBI Taxonomy" id="1030841"/>
    <lineage>
        <taxon>Bacteria</taxon>
        <taxon>Pseudomonadati</taxon>
        <taxon>Pseudomonadota</taxon>
        <taxon>Betaproteobacteria</taxon>
        <taxon>Neisseriales</taxon>
        <taxon>Neisseriaceae</taxon>
        <taxon>Neisseria</taxon>
    </lineage>
</organism>
<name>G4CS34_9NEIS</name>
<dbReference type="STRING" id="1030841.HMPREF9370_1894"/>
<evidence type="ECO:0000313" key="2">
    <source>
        <dbReference type="Proteomes" id="UP000005336"/>
    </source>
</evidence>
<keyword evidence="2" id="KW-1185">Reference proteome</keyword>
<dbReference type="HOGENOM" id="CLU_3170724_0_0_4"/>
<dbReference type="AlphaFoldDB" id="G4CS34"/>
<accession>G4CS34</accession>
<reference evidence="1 2" key="1">
    <citation type="submission" date="2011-06" db="EMBL/GenBank/DDBJ databases">
        <authorList>
            <person name="Muzny D."/>
            <person name="Qin X."/>
            <person name="Deng J."/>
            <person name="Jiang H."/>
            <person name="Liu Y."/>
            <person name="Qu J."/>
            <person name="Song X.-Z."/>
            <person name="Zhang L."/>
            <person name="Thornton R."/>
            <person name="Coyle M."/>
            <person name="Francisco L."/>
            <person name="Jackson L."/>
            <person name="Javaid M."/>
            <person name="Korchina V."/>
            <person name="Kovar C."/>
            <person name="Mata R."/>
            <person name="Mathew T."/>
            <person name="Ngo R."/>
            <person name="Nguyen L."/>
            <person name="Nguyen N."/>
            <person name="Okwuonu G."/>
            <person name="Ongeri F."/>
            <person name="Pham C."/>
            <person name="Simmons D."/>
            <person name="Wilczek-Boney K."/>
            <person name="Hale W."/>
            <person name="Jakkamsetti A."/>
            <person name="Pham P."/>
            <person name="Ruth R."/>
            <person name="San Lucas F."/>
            <person name="Warren J."/>
            <person name="Zhang J."/>
            <person name="Zhao Z."/>
            <person name="Zhou C."/>
            <person name="Zhu D."/>
            <person name="Lee S."/>
            <person name="Bess C."/>
            <person name="Blankenburg K."/>
            <person name="Forbes L."/>
            <person name="Fu Q."/>
            <person name="Gubbala S."/>
            <person name="Hirani K."/>
            <person name="Jayaseelan J.C."/>
            <person name="Lara F."/>
            <person name="Munidasa M."/>
            <person name="Palculict T."/>
            <person name="Patil S."/>
            <person name="Pu L.-L."/>
            <person name="Saada N."/>
            <person name="Tang L."/>
            <person name="Weissenberger G."/>
            <person name="Zhu Y."/>
            <person name="Hemphill L."/>
            <person name="Shang Y."/>
            <person name="Youmans B."/>
            <person name="Ayvaz T."/>
            <person name="Ross M."/>
            <person name="Santibanez J."/>
            <person name="Aqrawi P."/>
            <person name="Gross S."/>
            <person name="Joshi V."/>
            <person name="Fowler G."/>
            <person name="Nazareth L."/>
            <person name="Reid J."/>
            <person name="Worley K."/>
            <person name="Petrosino J."/>
            <person name="Highlander S."/>
            <person name="Gibbs R."/>
        </authorList>
    </citation>
    <scope>NUCLEOTIDE SEQUENCE [LARGE SCALE GENOMIC DNA]</scope>
    <source>
        <strain evidence="1 2">9715</strain>
    </source>
</reference>
<dbReference type="Proteomes" id="UP000005336">
    <property type="component" value="Unassembled WGS sequence"/>
</dbReference>
<evidence type="ECO:0000313" key="1">
    <source>
        <dbReference type="EMBL" id="EGZ44948.1"/>
    </source>
</evidence>